<proteinExistence type="predicted"/>
<dbReference type="Proteomes" id="UP001589709">
    <property type="component" value="Unassembled WGS sequence"/>
</dbReference>
<sequence>MRSASLDIPLRETLHQFPFWHREEPVVAAFRIDPEYAGLREQFPDTWEHLVRAKLLLDSATALDVPTVTGSDEEHAERVAGLFKAAAATLNRFADEEKAESARTAVEHARQAAERIVIYADSQEWKPVTLLEPAPGEPWLYCGPIGTWAMRDVASPIGLLVTVPCPELQTEIDTVNGRIGQMQQEAARILGEQVKSVQDIHPTMHIMNLLLAGGESVSGHKNFAHFFPLEAAESSVLGPEFTVVFANVHRERMRRCSLPLLQDVQDGTAEERLDDVLRMSLRWFRCHDLGHFWRRASVPGAGEAPSEISYFERMALEEAYADVLGLLTAHAMGPRPELGTAFTAELVRYLSRRYHHFADSAAAVLTLGWLQEHPQDVEFPLTDDFIGASREVLTDLARALHSVLWDADPTEIARLRAALTKGAEYRDSLTRHFDHLPTDLTYTFG</sequence>
<dbReference type="RefSeq" id="WP_381343972.1">
    <property type="nucleotide sequence ID" value="NZ_JBHMCY010000011.1"/>
</dbReference>
<accession>A0ABV5MXT3</accession>
<gene>
    <name evidence="1" type="ORF">ACFF45_08265</name>
</gene>
<organism evidence="1 2">
    <name type="scientific">Streptomyces cinereospinus</name>
    <dbReference type="NCBI Taxonomy" id="285561"/>
    <lineage>
        <taxon>Bacteria</taxon>
        <taxon>Bacillati</taxon>
        <taxon>Actinomycetota</taxon>
        <taxon>Actinomycetes</taxon>
        <taxon>Kitasatosporales</taxon>
        <taxon>Streptomycetaceae</taxon>
        <taxon>Streptomyces</taxon>
    </lineage>
</organism>
<keyword evidence="2" id="KW-1185">Reference proteome</keyword>
<evidence type="ECO:0000313" key="1">
    <source>
        <dbReference type="EMBL" id="MFB9462706.1"/>
    </source>
</evidence>
<dbReference type="EMBL" id="JBHMCY010000011">
    <property type="protein sequence ID" value="MFB9462706.1"/>
    <property type="molecule type" value="Genomic_DNA"/>
</dbReference>
<comment type="caution">
    <text evidence="1">The sequence shown here is derived from an EMBL/GenBank/DDBJ whole genome shotgun (WGS) entry which is preliminary data.</text>
</comment>
<reference evidence="1 2" key="1">
    <citation type="submission" date="2024-09" db="EMBL/GenBank/DDBJ databases">
        <authorList>
            <person name="Sun Q."/>
            <person name="Mori K."/>
        </authorList>
    </citation>
    <scope>NUCLEOTIDE SEQUENCE [LARGE SCALE GENOMIC DNA]</scope>
    <source>
        <strain evidence="1 2">JCM 6917</strain>
    </source>
</reference>
<protein>
    <submittedName>
        <fullName evidence="1">Uncharacterized protein</fullName>
    </submittedName>
</protein>
<evidence type="ECO:0000313" key="2">
    <source>
        <dbReference type="Proteomes" id="UP001589709"/>
    </source>
</evidence>
<name>A0ABV5MXT3_9ACTN</name>